<proteinExistence type="predicted"/>
<protein>
    <submittedName>
        <fullName evidence="1">Uncharacterized protein</fullName>
    </submittedName>
</protein>
<name>A0A5K3EJ67_MESCO</name>
<evidence type="ECO:0000313" key="1">
    <source>
        <dbReference type="WBParaSite" id="MCU_000964-RA"/>
    </source>
</evidence>
<sequence>CCESCLFTPRNPVAPLPTQGSPFRRVSPAAGIINSLFIHTNICHRLSPHPGLDVSACMTHVFEV</sequence>
<accession>A0A5K3EJ67</accession>
<dbReference type="AlphaFoldDB" id="A0A5K3EJ67"/>
<dbReference type="WBParaSite" id="MCU_000964-RA">
    <property type="protein sequence ID" value="MCU_000964-RA"/>
    <property type="gene ID" value="MCU_000964"/>
</dbReference>
<reference evidence="1" key="1">
    <citation type="submission" date="2019-11" db="UniProtKB">
        <authorList>
            <consortium name="WormBaseParasite"/>
        </authorList>
    </citation>
    <scope>IDENTIFICATION</scope>
</reference>
<organism evidence="1">
    <name type="scientific">Mesocestoides corti</name>
    <name type="common">Flatworm</name>
    <dbReference type="NCBI Taxonomy" id="53468"/>
    <lineage>
        <taxon>Eukaryota</taxon>
        <taxon>Metazoa</taxon>
        <taxon>Spiralia</taxon>
        <taxon>Lophotrochozoa</taxon>
        <taxon>Platyhelminthes</taxon>
        <taxon>Cestoda</taxon>
        <taxon>Eucestoda</taxon>
        <taxon>Cyclophyllidea</taxon>
        <taxon>Mesocestoididae</taxon>
        <taxon>Mesocestoides</taxon>
    </lineage>
</organism>